<name>A0A412FZM9_9FIRM</name>
<feature type="coiled-coil region" evidence="2">
    <location>
        <begin position="93"/>
        <end position="169"/>
    </location>
</feature>
<dbReference type="AlphaFoldDB" id="A0A412FZM9"/>
<dbReference type="NCBIfam" id="TIGR01766">
    <property type="entry name" value="IS200/IS605 family accessory protein TnpB-like domain"/>
    <property type="match status" value="1"/>
</dbReference>
<dbReference type="InterPro" id="IPR010095">
    <property type="entry name" value="Cas12f1-like_TNB"/>
</dbReference>
<dbReference type="EMBL" id="QRUP01000011">
    <property type="protein sequence ID" value="RGR73600.1"/>
    <property type="molecule type" value="Genomic_DNA"/>
</dbReference>
<gene>
    <name evidence="3" type="ORF">DWY25_10270</name>
</gene>
<keyword evidence="1" id="KW-0238">DNA-binding</keyword>
<proteinExistence type="predicted"/>
<keyword evidence="4" id="KW-1185">Reference proteome</keyword>
<sequence>MKTITCSDRVYYDELLPEEAQAIRQDILLYHSILHTTYRLLTLKARGIPFPFEESLQKELKRRFHTNDYFPCAAQWEAQHQLKADFENHERWKKSLKARVKSVEKKIRKTEKEIQRVDKRLAQLKQKTKLGKQTREDYLEEVQVLRPTRKQLKNQRSQLIFKLNRTQQQLNTANQKMRFTCFGGKKLSRSRMTVYAGNHEAWLEEYRYQRNKTMMIPGRRQGKYSNCLFKYHLEEGVLVYRCSSENREIQLKVRFHANAKELERAVKLPHNTPGKAVAYLLEDHKKYFIIKAIVEMEDRELMEDKQDGVIGIDINADHIAVSETDRCGNCVLLKTVPMPLRGKKKNQRKHQIRQTAKEVVLECVRSHKPLVMEALDFEKKKSDMRYGNQKHNQMLSEFATKQIQEAIERRCWKEGYGVVQINPAYTSQIGREKYSRKMGCTVHLAASFVIGRRGMGYQN</sequence>
<evidence type="ECO:0000313" key="4">
    <source>
        <dbReference type="Proteomes" id="UP000284178"/>
    </source>
</evidence>
<evidence type="ECO:0000313" key="3">
    <source>
        <dbReference type="EMBL" id="RGR73600.1"/>
    </source>
</evidence>
<evidence type="ECO:0000256" key="2">
    <source>
        <dbReference type="SAM" id="Coils"/>
    </source>
</evidence>
<evidence type="ECO:0000256" key="1">
    <source>
        <dbReference type="ARBA" id="ARBA00023125"/>
    </source>
</evidence>
<dbReference type="Proteomes" id="UP000284178">
    <property type="component" value="Unassembled WGS sequence"/>
</dbReference>
<keyword evidence="2" id="KW-0175">Coiled coil</keyword>
<evidence type="ECO:0008006" key="5">
    <source>
        <dbReference type="Google" id="ProtNLM"/>
    </source>
</evidence>
<dbReference type="GeneID" id="83015782"/>
<dbReference type="GO" id="GO:0003677">
    <property type="term" value="F:DNA binding"/>
    <property type="evidence" value="ECO:0007669"/>
    <property type="project" value="UniProtKB-KW"/>
</dbReference>
<comment type="caution">
    <text evidence="3">The sequence shown here is derived from an EMBL/GenBank/DDBJ whole genome shotgun (WGS) entry which is preliminary data.</text>
</comment>
<protein>
    <recommendedName>
        <fullName evidence="5">Transposase</fullName>
    </recommendedName>
</protein>
<dbReference type="RefSeq" id="WP_117895151.1">
    <property type="nucleotide sequence ID" value="NZ_CABJCV010000011.1"/>
</dbReference>
<accession>A0A412FZM9</accession>
<organism evidence="3 4">
    <name type="scientific">Holdemania filiformis</name>
    <dbReference type="NCBI Taxonomy" id="61171"/>
    <lineage>
        <taxon>Bacteria</taxon>
        <taxon>Bacillati</taxon>
        <taxon>Bacillota</taxon>
        <taxon>Erysipelotrichia</taxon>
        <taxon>Erysipelotrichales</taxon>
        <taxon>Erysipelotrichaceae</taxon>
        <taxon>Holdemania</taxon>
    </lineage>
</organism>
<reference evidence="3 4" key="1">
    <citation type="submission" date="2018-08" db="EMBL/GenBank/DDBJ databases">
        <title>A genome reference for cultivated species of the human gut microbiota.</title>
        <authorList>
            <person name="Zou Y."/>
            <person name="Xue W."/>
            <person name="Luo G."/>
        </authorList>
    </citation>
    <scope>NUCLEOTIDE SEQUENCE [LARGE SCALE GENOMIC DNA]</scope>
    <source>
        <strain evidence="3 4">AF24-29</strain>
    </source>
</reference>